<proteinExistence type="predicted"/>
<dbReference type="InterPro" id="IPR002048">
    <property type="entry name" value="EF_hand_dom"/>
</dbReference>
<gene>
    <name evidence="5" type="ORF">Pmar_PMAR022344</name>
</gene>
<evidence type="ECO:0000256" key="3">
    <source>
        <dbReference type="ARBA" id="ARBA00022837"/>
    </source>
</evidence>
<dbReference type="EMBL" id="GG672124">
    <property type="protein sequence ID" value="EER17394.1"/>
    <property type="molecule type" value="Genomic_DNA"/>
</dbReference>
<dbReference type="Gene3D" id="1.10.238.10">
    <property type="entry name" value="EF-hand"/>
    <property type="match status" value="1"/>
</dbReference>
<dbReference type="GO" id="GO:0005509">
    <property type="term" value="F:calcium ion binding"/>
    <property type="evidence" value="ECO:0007669"/>
    <property type="project" value="InterPro"/>
</dbReference>
<evidence type="ECO:0000313" key="6">
    <source>
        <dbReference type="Proteomes" id="UP000007800"/>
    </source>
</evidence>
<keyword evidence="1" id="KW-0479">Metal-binding</keyword>
<reference evidence="5 6" key="1">
    <citation type="submission" date="2008-07" db="EMBL/GenBank/DDBJ databases">
        <authorList>
            <person name="El-Sayed N."/>
            <person name="Caler E."/>
            <person name="Inman J."/>
            <person name="Amedeo P."/>
            <person name="Hass B."/>
            <person name="Wortman J."/>
        </authorList>
    </citation>
    <scope>NUCLEOTIDE SEQUENCE [LARGE SCALE GENOMIC DNA]</scope>
    <source>
        <strain evidence="6">ATCC 50983 / TXsc</strain>
    </source>
</reference>
<evidence type="ECO:0000256" key="1">
    <source>
        <dbReference type="ARBA" id="ARBA00022723"/>
    </source>
</evidence>
<protein>
    <submittedName>
        <fullName evidence="5">Calcyphosin, putative</fullName>
    </submittedName>
</protein>
<dbReference type="OMA" id="DEIFIHM"/>
<dbReference type="AlphaFoldDB" id="C5KDU1"/>
<dbReference type="GeneID" id="9062525"/>
<dbReference type="PANTHER" id="PTHR34524">
    <property type="entry name" value="CALCYPHOSIN"/>
    <property type="match status" value="1"/>
</dbReference>
<feature type="domain" description="EF-hand" evidence="4">
    <location>
        <begin position="46"/>
        <end position="81"/>
    </location>
</feature>
<dbReference type="InterPro" id="IPR051581">
    <property type="entry name" value="Ca-bind"/>
</dbReference>
<name>C5KDU1_PERM5</name>
<dbReference type="PANTHER" id="PTHR34524:SF6">
    <property type="entry name" value="CALCYPHOSINE LIKE"/>
    <property type="match status" value="1"/>
</dbReference>
<accession>C5KDU1</accession>
<keyword evidence="2" id="KW-0677">Repeat</keyword>
<dbReference type="InterPro" id="IPR011992">
    <property type="entry name" value="EF-hand-dom_pair"/>
</dbReference>
<organism evidence="6">
    <name type="scientific">Perkinsus marinus (strain ATCC 50983 / TXsc)</name>
    <dbReference type="NCBI Taxonomy" id="423536"/>
    <lineage>
        <taxon>Eukaryota</taxon>
        <taxon>Sar</taxon>
        <taxon>Alveolata</taxon>
        <taxon>Perkinsozoa</taxon>
        <taxon>Perkinsea</taxon>
        <taxon>Perkinsida</taxon>
        <taxon>Perkinsidae</taxon>
        <taxon>Perkinsus</taxon>
    </lineage>
</organism>
<evidence type="ECO:0000313" key="5">
    <source>
        <dbReference type="EMBL" id="EER17394.1"/>
    </source>
</evidence>
<keyword evidence="6" id="KW-1185">Reference proteome</keyword>
<evidence type="ECO:0000256" key="2">
    <source>
        <dbReference type="ARBA" id="ARBA00022737"/>
    </source>
</evidence>
<dbReference type="OrthoDB" id="447947at2759"/>
<dbReference type="InterPro" id="IPR018247">
    <property type="entry name" value="EF_Hand_1_Ca_BS"/>
</dbReference>
<sequence>MSNRRREAAAAVFDHLDSNGDGLLTSEDVNCVNPSNHPDVKAGIRRPEHIFAEVMQVFDANDDGRVSLEEWLEYYEAVSASIDDDEIFIHMLKNVWKMPGSDGDMADKYRARMLMEYPTGLW</sequence>
<dbReference type="PROSITE" id="PS50222">
    <property type="entry name" value="EF_HAND_2"/>
    <property type="match status" value="1"/>
</dbReference>
<keyword evidence="3" id="KW-0106">Calcium</keyword>
<dbReference type="Pfam" id="PF13499">
    <property type="entry name" value="EF-hand_7"/>
    <property type="match status" value="1"/>
</dbReference>
<dbReference type="PROSITE" id="PS00018">
    <property type="entry name" value="EF_HAND_1"/>
    <property type="match status" value="2"/>
</dbReference>
<dbReference type="RefSeq" id="XP_002785598.1">
    <property type="nucleotide sequence ID" value="XM_002785552.1"/>
</dbReference>
<dbReference type="InParanoid" id="C5KDU1"/>
<dbReference type="Proteomes" id="UP000007800">
    <property type="component" value="Unassembled WGS sequence"/>
</dbReference>
<evidence type="ECO:0000259" key="4">
    <source>
        <dbReference type="PROSITE" id="PS50222"/>
    </source>
</evidence>
<dbReference type="SUPFAM" id="SSF47473">
    <property type="entry name" value="EF-hand"/>
    <property type="match status" value="1"/>
</dbReference>
<dbReference type="CDD" id="cd00051">
    <property type="entry name" value="EFh"/>
    <property type="match status" value="1"/>
</dbReference>